<protein>
    <submittedName>
        <fullName evidence="3">Zn-ribbon domain-containing OB-fold protein</fullName>
    </submittedName>
</protein>
<organism evidence="3 4">
    <name type="scientific">Tsuneonella litorea</name>
    <dbReference type="NCBI Taxonomy" id="2976475"/>
    <lineage>
        <taxon>Bacteria</taxon>
        <taxon>Pseudomonadati</taxon>
        <taxon>Pseudomonadota</taxon>
        <taxon>Alphaproteobacteria</taxon>
        <taxon>Sphingomonadales</taxon>
        <taxon>Erythrobacteraceae</taxon>
        <taxon>Tsuneonella</taxon>
    </lineage>
</organism>
<dbReference type="RefSeq" id="WP_259962491.1">
    <property type="nucleotide sequence ID" value="NZ_JAOAMV010000005.1"/>
</dbReference>
<evidence type="ECO:0000313" key="3">
    <source>
        <dbReference type="EMBL" id="MCT2559584.1"/>
    </source>
</evidence>
<dbReference type="PANTHER" id="PTHR34075:SF5">
    <property type="entry name" value="BLR3430 PROTEIN"/>
    <property type="match status" value="1"/>
</dbReference>
<dbReference type="InterPro" id="IPR012340">
    <property type="entry name" value="NA-bd_OB-fold"/>
</dbReference>
<evidence type="ECO:0000259" key="2">
    <source>
        <dbReference type="Pfam" id="PF12172"/>
    </source>
</evidence>
<proteinExistence type="predicted"/>
<dbReference type="InterPro" id="IPR052513">
    <property type="entry name" value="Thioester_dehydratase-like"/>
</dbReference>
<dbReference type="Pfam" id="PF01796">
    <property type="entry name" value="OB_ChsH2_C"/>
    <property type="match status" value="1"/>
</dbReference>
<keyword evidence="4" id="KW-1185">Reference proteome</keyword>
<reference evidence="3" key="1">
    <citation type="submission" date="2022-09" db="EMBL/GenBank/DDBJ databases">
        <title>The genome sequence of Tsuneonella sp. YG55.</title>
        <authorList>
            <person name="Liu Y."/>
        </authorList>
    </citation>
    <scope>NUCLEOTIDE SEQUENCE</scope>
    <source>
        <strain evidence="3">YG55</strain>
    </source>
</reference>
<dbReference type="SUPFAM" id="SSF50249">
    <property type="entry name" value="Nucleic acid-binding proteins"/>
    <property type="match status" value="1"/>
</dbReference>
<dbReference type="Pfam" id="PF12172">
    <property type="entry name" value="zf-ChsH2"/>
    <property type="match status" value="1"/>
</dbReference>
<feature type="domain" description="ChsH2 rubredoxin-like zinc ribbon" evidence="2">
    <location>
        <begin position="20"/>
        <end position="50"/>
    </location>
</feature>
<evidence type="ECO:0000313" key="4">
    <source>
        <dbReference type="Proteomes" id="UP001142648"/>
    </source>
</evidence>
<evidence type="ECO:0000259" key="1">
    <source>
        <dbReference type="Pfam" id="PF01796"/>
    </source>
</evidence>
<name>A0A9X2W3J7_9SPHN</name>
<comment type="caution">
    <text evidence="3">The sequence shown here is derived from an EMBL/GenBank/DDBJ whole genome shotgun (WGS) entry which is preliminary data.</text>
</comment>
<accession>A0A9X2W3J7</accession>
<dbReference type="InterPro" id="IPR022002">
    <property type="entry name" value="ChsH2_Znr"/>
</dbReference>
<dbReference type="PANTHER" id="PTHR34075">
    <property type="entry name" value="BLR3430 PROTEIN"/>
    <property type="match status" value="1"/>
</dbReference>
<gene>
    <name evidence="3" type="ORF">N0B51_11400</name>
</gene>
<sequence>MPAAVSVVAGLFEEGPGGLRLLATRCTSCDTLYFPRRPTCRNPACETKAVEDAQLPRDGTIHSFTIQRYQPPAMFRIDDWKPYAIGVVDLGAGVQVMGILEGVAFDELAIGMPVRVTGRTLYRDPEGLDVRTFAFVPGGSEAA</sequence>
<dbReference type="EMBL" id="JAOAMV010000005">
    <property type="protein sequence ID" value="MCT2559584.1"/>
    <property type="molecule type" value="Genomic_DNA"/>
</dbReference>
<dbReference type="AlphaFoldDB" id="A0A9X2W3J7"/>
<dbReference type="InterPro" id="IPR002878">
    <property type="entry name" value="ChsH2_C"/>
</dbReference>
<feature type="domain" description="ChsH2 C-terminal OB-fold" evidence="1">
    <location>
        <begin position="54"/>
        <end position="118"/>
    </location>
</feature>
<dbReference type="Gene3D" id="6.10.30.10">
    <property type="match status" value="1"/>
</dbReference>
<dbReference type="Proteomes" id="UP001142648">
    <property type="component" value="Unassembled WGS sequence"/>
</dbReference>